<sequence length="128" mass="14616">MRGELDMRREARTGLELCEDRVVLVNEFGSCSRKVLLLLDYTVEIWISDPFHLGIHKSSDRVELIPTCNEDGDQKGRVFGSMGCRRGSSALQLADGKVVRRLEQLVVRRNSEQHCVRVGRMPKNRGYL</sequence>
<organism evidence="1 2">
    <name type="scientific">Senna tora</name>
    <dbReference type="NCBI Taxonomy" id="362788"/>
    <lineage>
        <taxon>Eukaryota</taxon>
        <taxon>Viridiplantae</taxon>
        <taxon>Streptophyta</taxon>
        <taxon>Embryophyta</taxon>
        <taxon>Tracheophyta</taxon>
        <taxon>Spermatophyta</taxon>
        <taxon>Magnoliopsida</taxon>
        <taxon>eudicotyledons</taxon>
        <taxon>Gunneridae</taxon>
        <taxon>Pentapetalae</taxon>
        <taxon>rosids</taxon>
        <taxon>fabids</taxon>
        <taxon>Fabales</taxon>
        <taxon>Fabaceae</taxon>
        <taxon>Caesalpinioideae</taxon>
        <taxon>Cassia clade</taxon>
        <taxon>Senna</taxon>
    </lineage>
</organism>
<name>A0A834TPG6_9FABA</name>
<evidence type="ECO:0000313" key="2">
    <source>
        <dbReference type="Proteomes" id="UP000634136"/>
    </source>
</evidence>
<evidence type="ECO:0000313" key="1">
    <source>
        <dbReference type="EMBL" id="KAF7826013.1"/>
    </source>
</evidence>
<accession>A0A834TPG6</accession>
<keyword evidence="2" id="KW-1185">Reference proteome</keyword>
<dbReference type="EMBL" id="JAAIUW010000006">
    <property type="protein sequence ID" value="KAF7826013.1"/>
    <property type="molecule type" value="Genomic_DNA"/>
</dbReference>
<proteinExistence type="predicted"/>
<protein>
    <submittedName>
        <fullName evidence="1">Uncharacterized protein</fullName>
    </submittedName>
</protein>
<dbReference type="AlphaFoldDB" id="A0A834TPG6"/>
<dbReference type="Proteomes" id="UP000634136">
    <property type="component" value="Unassembled WGS sequence"/>
</dbReference>
<comment type="caution">
    <text evidence="1">The sequence shown here is derived from an EMBL/GenBank/DDBJ whole genome shotgun (WGS) entry which is preliminary data.</text>
</comment>
<reference evidence="1" key="1">
    <citation type="submission" date="2020-09" db="EMBL/GenBank/DDBJ databases">
        <title>Genome-Enabled Discovery of Anthraquinone Biosynthesis in Senna tora.</title>
        <authorList>
            <person name="Kang S.-H."/>
            <person name="Pandey R.P."/>
            <person name="Lee C.-M."/>
            <person name="Sim J.-S."/>
            <person name="Jeong J.-T."/>
            <person name="Choi B.-S."/>
            <person name="Jung M."/>
            <person name="Ginzburg D."/>
            <person name="Zhao K."/>
            <person name="Won S.Y."/>
            <person name="Oh T.-J."/>
            <person name="Yu Y."/>
            <person name="Kim N.-H."/>
            <person name="Lee O.R."/>
            <person name="Lee T.-H."/>
            <person name="Bashyal P."/>
            <person name="Kim T.-S."/>
            <person name="Lee W.-H."/>
            <person name="Kawkins C."/>
            <person name="Kim C.-K."/>
            <person name="Kim J.S."/>
            <person name="Ahn B.O."/>
            <person name="Rhee S.Y."/>
            <person name="Sohng J.K."/>
        </authorList>
    </citation>
    <scope>NUCLEOTIDE SEQUENCE</scope>
    <source>
        <tissue evidence="1">Leaf</tissue>
    </source>
</reference>
<gene>
    <name evidence="1" type="ORF">G2W53_017177</name>
</gene>